<dbReference type="Proteomes" id="UP000414233">
    <property type="component" value="Unassembled WGS sequence"/>
</dbReference>
<dbReference type="CDD" id="cd02440">
    <property type="entry name" value="AdoMet_MTases"/>
    <property type="match status" value="1"/>
</dbReference>
<gene>
    <name evidence="4" type="primary">tam</name>
    <name evidence="4" type="ORF">PTE30175_01703</name>
</gene>
<evidence type="ECO:0000256" key="2">
    <source>
        <dbReference type="ARBA" id="ARBA00022679"/>
    </source>
</evidence>
<dbReference type="Gene3D" id="3.40.50.150">
    <property type="entry name" value="Vaccinia Virus protein VP39"/>
    <property type="match status" value="1"/>
</dbReference>
<dbReference type="Pfam" id="PF13649">
    <property type="entry name" value="Methyltransf_25"/>
    <property type="match status" value="1"/>
</dbReference>
<evidence type="ECO:0000313" key="5">
    <source>
        <dbReference type="Proteomes" id="UP000414233"/>
    </source>
</evidence>
<keyword evidence="2 4" id="KW-0808">Transferase</keyword>
<dbReference type="PANTHER" id="PTHR43861:SF1">
    <property type="entry name" value="TRANS-ACONITATE 2-METHYLTRANSFERASE"/>
    <property type="match status" value="1"/>
</dbReference>
<keyword evidence="1 4" id="KW-0489">Methyltransferase</keyword>
<dbReference type="SUPFAM" id="SSF53335">
    <property type="entry name" value="S-adenosyl-L-methionine-dependent methyltransferases"/>
    <property type="match status" value="1"/>
</dbReference>
<organism evidence="4 5">
    <name type="scientific">Pandoraea terrae</name>
    <dbReference type="NCBI Taxonomy" id="1537710"/>
    <lineage>
        <taxon>Bacteria</taxon>
        <taxon>Pseudomonadati</taxon>
        <taxon>Pseudomonadota</taxon>
        <taxon>Betaproteobacteria</taxon>
        <taxon>Burkholderiales</taxon>
        <taxon>Burkholderiaceae</taxon>
        <taxon>Pandoraea</taxon>
    </lineage>
</organism>
<dbReference type="OrthoDB" id="9795085at2"/>
<dbReference type="GO" id="GO:0032259">
    <property type="term" value="P:methylation"/>
    <property type="evidence" value="ECO:0007669"/>
    <property type="project" value="UniProtKB-KW"/>
</dbReference>
<name>A0A5E4U2P3_9BURK</name>
<accession>A0A5E4U2P3</accession>
<keyword evidence="5" id="KW-1185">Reference proteome</keyword>
<dbReference type="PANTHER" id="PTHR43861">
    <property type="entry name" value="TRANS-ACONITATE 2-METHYLTRANSFERASE-RELATED"/>
    <property type="match status" value="1"/>
</dbReference>
<dbReference type="InterPro" id="IPR041698">
    <property type="entry name" value="Methyltransf_25"/>
</dbReference>
<evidence type="ECO:0000259" key="3">
    <source>
        <dbReference type="Pfam" id="PF13649"/>
    </source>
</evidence>
<dbReference type="InterPro" id="IPR029063">
    <property type="entry name" value="SAM-dependent_MTases_sf"/>
</dbReference>
<dbReference type="EMBL" id="CABPRZ010000006">
    <property type="protein sequence ID" value="VVD93991.1"/>
    <property type="molecule type" value="Genomic_DNA"/>
</dbReference>
<evidence type="ECO:0000256" key="1">
    <source>
        <dbReference type="ARBA" id="ARBA00022603"/>
    </source>
</evidence>
<dbReference type="RefSeq" id="WP_150696645.1">
    <property type="nucleotide sequence ID" value="NZ_CABPRZ010000006.1"/>
</dbReference>
<reference evidence="4 5" key="1">
    <citation type="submission" date="2019-08" db="EMBL/GenBank/DDBJ databases">
        <authorList>
            <person name="Peeters C."/>
        </authorList>
    </citation>
    <scope>NUCLEOTIDE SEQUENCE [LARGE SCALE GENOMIC DNA]</scope>
    <source>
        <strain evidence="4 5">LMG 30175</strain>
    </source>
</reference>
<feature type="domain" description="Methyltransferase" evidence="3">
    <location>
        <begin position="41"/>
        <end position="133"/>
    </location>
</feature>
<sequence length="259" mass="27931">MDPTIWQTPTAYAELSRALQRRNAQLLATLACQHNPAPMRILDACCGTGSLLATLGDKAPGAHRVGIDVSPHMIAEARNRLYGEDCDLRVGDIMTHDEAASYDLVISNAALHWFSDNVEATVKQLARLLVPGGVLAVATAGLCDDAVAFDHALHEVLTGEAGESPFSRRRVTVIELQRAAGRAGLQPIDLFALTRHEVVDSESFVDWLCASGLDLGLGLSAHPRFVDAAKHRVRTRFGPLLRVGHWSSVGLFRNTAGVN</sequence>
<dbReference type="EC" id="2.1.1.144" evidence="4"/>
<dbReference type="GO" id="GO:0030798">
    <property type="term" value="F:trans-aconitate 2-methyltransferase activity"/>
    <property type="evidence" value="ECO:0007669"/>
    <property type="project" value="UniProtKB-EC"/>
</dbReference>
<dbReference type="AlphaFoldDB" id="A0A5E4U2P3"/>
<protein>
    <submittedName>
        <fullName evidence="4">Trans-aconitate 2-methyltransferase</fullName>
        <ecNumber evidence="4">2.1.1.144</ecNumber>
    </submittedName>
</protein>
<evidence type="ECO:0000313" key="4">
    <source>
        <dbReference type="EMBL" id="VVD93991.1"/>
    </source>
</evidence>
<proteinExistence type="predicted"/>